<dbReference type="Pfam" id="PF24681">
    <property type="entry name" value="Kelch_KLHDC2_KLHL20_DRC7"/>
    <property type="match status" value="1"/>
</dbReference>
<keyword evidence="2" id="KW-0677">Repeat</keyword>
<reference evidence="3 4" key="1">
    <citation type="journal article" date="2018" name="Front. Plant Sci.">
        <title>Red Clover (Trifolium pratense) and Zigzag Clover (T. medium) - A Picture of Genomic Similarities and Differences.</title>
        <authorList>
            <person name="Dluhosova J."/>
            <person name="Istvanek J."/>
            <person name="Nedelnik J."/>
            <person name="Repkova J."/>
        </authorList>
    </citation>
    <scope>NUCLEOTIDE SEQUENCE [LARGE SCALE GENOMIC DNA]</scope>
    <source>
        <strain evidence="4">cv. 10/8</strain>
        <tissue evidence="3">Leaf</tissue>
    </source>
</reference>
<evidence type="ECO:0000256" key="2">
    <source>
        <dbReference type="ARBA" id="ARBA00022737"/>
    </source>
</evidence>
<evidence type="ECO:0000313" key="3">
    <source>
        <dbReference type="EMBL" id="MCH91669.1"/>
    </source>
</evidence>
<keyword evidence="1" id="KW-0880">Kelch repeat</keyword>
<dbReference type="InterPro" id="IPR015915">
    <property type="entry name" value="Kelch-typ_b-propeller"/>
</dbReference>
<dbReference type="EMBL" id="LXQA010020915">
    <property type="protein sequence ID" value="MCH91669.1"/>
    <property type="molecule type" value="Genomic_DNA"/>
</dbReference>
<proteinExistence type="predicted"/>
<organism evidence="3 4">
    <name type="scientific">Trifolium medium</name>
    <dbReference type="NCBI Taxonomy" id="97028"/>
    <lineage>
        <taxon>Eukaryota</taxon>
        <taxon>Viridiplantae</taxon>
        <taxon>Streptophyta</taxon>
        <taxon>Embryophyta</taxon>
        <taxon>Tracheophyta</taxon>
        <taxon>Spermatophyta</taxon>
        <taxon>Magnoliopsida</taxon>
        <taxon>eudicotyledons</taxon>
        <taxon>Gunneridae</taxon>
        <taxon>Pentapetalae</taxon>
        <taxon>rosids</taxon>
        <taxon>fabids</taxon>
        <taxon>Fabales</taxon>
        <taxon>Fabaceae</taxon>
        <taxon>Papilionoideae</taxon>
        <taxon>50 kb inversion clade</taxon>
        <taxon>NPAAA clade</taxon>
        <taxon>Hologalegina</taxon>
        <taxon>IRL clade</taxon>
        <taxon>Trifolieae</taxon>
        <taxon>Trifolium</taxon>
    </lineage>
</organism>
<dbReference type="PANTHER" id="PTHR46093">
    <property type="entry name" value="ACYL-COA-BINDING DOMAIN-CONTAINING PROTEIN 5"/>
    <property type="match status" value="1"/>
</dbReference>
<keyword evidence="4" id="KW-1185">Reference proteome</keyword>
<protein>
    <submittedName>
        <fullName evidence="3">Acyl-CoA-binding domain protein</fullName>
    </submittedName>
</protein>
<dbReference type="PANTHER" id="PTHR46093:SF5">
    <property type="entry name" value="OS02G0822800 PROTEIN"/>
    <property type="match status" value="1"/>
</dbReference>
<comment type="caution">
    <text evidence="3">The sequence shown here is derived from an EMBL/GenBank/DDBJ whole genome shotgun (WGS) entry which is preliminary data.</text>
</comment>
<name>A0A392MXJ2_9FABA</name>
<dbReference type="Proteomes" id="UP000265520">
    <property type="component" value="Unassembled WGS sequence"/>
</dbReference>
<sequence>RYIDIKTCQFGVIKTSGSVPVARVGQSATLVGSRVILFGGEDRSRKLLNDVHVLDLESMTWDMIKTSQTPPAPRYDHAAAMHGERPPITQVYTWKKMDCRESRHACNFLCCDSIIRGI</sequence>
<dbReference type="SUPFAM" id="SSF117281">
    <property type="entry name" value="Kelch motif"/>
    <property type="match status" value="1"/>
</dbReference>
<accession>A0A392MXJ2</accession>
<gene>
    <name evidence="3" type="ORF">A2U01_0012598</name>
</gene>
<evidence type="ECO:0000256" key="1">
    <source>
        <dbReference type="ARBA" id="ARBA00022441"/>
    </source>
</evidence>
<dbReference type="Gene3D" id="2.120.10.80">
    <property type="entry name" value="Kelch-type beta propeller"/>
    <property type="match status" value="1"/>
</dbReference>
<feature type="non-terminal residue" evidence="3">
    <location>
        <position position="1"/>
    </location>
</feature>
<dbReference type="AlphaFoldDB" id="A0A392MXJ2"/>
<evidence type="ECO:0000313" key="4">
    <source>
        <dbReference type="Proteomes" id="UP000265520"/>
    </source>
</evidence>